<reference evidence="2" key="1">
    <citation type="journal article" date="2015" name="Nature">
        <title>Complex archaea that bridge the gap between prokaryotes and eukaryotes.</title>
        <authorList>
            <person name="Spang A."/>
            <person name="Saw J.H."/>
            <person name="Jorgensen S.L."/>
            <person name="Zaremba-Niedzwiedzka K."/>
            <person name="Martijn J."/>
            <person name="Lind A.E."/>
            <person name="van Eijk R."/>
            <person name="Schleper C."/>
            <person name="Guy L."/>
            <person name="Ettema T.J."/>
        </authorList>
    </citation>
    <scope>NUCLEOTIDE SEQUENCE</scope>
</reference>
<name>A0A0F9MSE0_9ZZZZ</name>
<feature type="region of interest" description="Disordered" evidence="1">
    <location>
        <begin position="1"/>
        <end position="21"/>
    </location>
</feature>
<evidence type="ECO:0000313" key="2">
    <source>
        <dbReference type="EMBL" id="KKM79580.1"/>
    </source>
</evidence>
<dbReference type="EMBL" id="LAZR01008314">
    <property type="protein sequence ID" value="KKM79580.1"/>
    <property type="molecule type" value="Genomic_DNA"/>
</dbReference>
<gene>
    <name evidence="2" type="ORF">LCGC14_1348470</name>
</gene>
<evidence type="ECO:0000256" key="1">
    <source>
        <dbReference type="SAM" id="MobiDB-lite"/>
    </source>
</evidence>
<comment type="caution">
    <text evidence="2">The sequence shown here is derived from an EMBL/GenBank/DDBJ whole genome shotgun (WGS) entry which is preliminary data.</text>
</comment>
<sequence>MANPLGNETGQSKEEDVREAQQLLDLVTDDAEGMTPKEQEFVYDMQERFDQYQEQTFISPRQLFWLRSIRDRVCGL</sequence>
<accession>A0A0F9MSE0</accession>
<protein>
    <submittedName>
        <fullName evidence="2">Uncharacterized protein</fullName>
    </submittedName>
</protein>
<dbReference type="AlphaFoldDB" id="A0A0F9MSE0"/>
<feature type="compositionally biased region" description="Polar residues" evidence="1">
    <location>
        <begin position="1"/>
        <end position="10"/>
    </location>
</feature>
<organism evidence="2">
    <name type="scientific">marine sediment metagenome</name>
    <dbReference type="NCBI Taxonomy" id="412755"/>
    <lineage>
        <taxon>unclassified sequences</taxon>
        <taxon>metagenomes</taxon>
        <taxon>ecological metagenomes</taxon>
    </lineage>
</organism>
<proteinExistence type="predicted"/>